<dbReference type="AlphaFoldDB" id="A0A382V1J6"/>
<dbReference type="InterPro" id="IPR027417">
    <property type="entry name" value="P-loop_NTPase"/>
</dbReference>
<dbReference type="SUPFAM" id="SSF52540">
    <property type="entry name" value="P-loop containing nucleoside triphosphate hydrolases"/>
    <property type="match status" value="1"/>
</dbReference>
<protein>
    <recommendedName>
        <fullName evidence="2">CobW/HypB/UreG nucleotide-binding domain-containing protein</fullName>
    </recommendedName>
</protein>
<accession>A0A382V1J6</accession>
<sequence>MTGVRIAVTGTPGSGKTTFCSASNHPTTTLEKIAATYGCLGEVEEDGAAPIDVERLANTVIWPEETTLLVDGHLSHLLPVNAIILIRCHPSVLR</sequence>
<evidence type="ECO:0008006" key="2">
    <source>
        <dbReference type="Google" id="ProtNLM"/>
    </source>
</evidence>
<reference evidence="1" key="1">
    <citation type="submission" date="2018-05" db="EMBL/GenBank/DDBJ databases">
        <authorList>
            <person name="Lanie J.A."/>
            <person name="Ng W.-L."/>
            <person name="Kazmierczak K.M."/>
            <person name="Andrzejewski T.M."/>
            <person name="Davidsen T.M."/>
            <person name="Wayne K.J."/>
            <person name="Tettelin H."/>
            <person name="Glass J.I."/>
            <person name="Rusch D."/>
            <person name="Podicherti R."/>
            <person name="Tsui H.-C.T."/>
            <person name="Winkler M.E."/>
        </authorList>
    </citation>
    <scope>NUCLEOTIDE SEQUENCE</scope>
</reference>
<feature type="non-terminal residue" evidence="1">
    <location>
        <position position="94"/>
    </location>
</feature>
<gene>
    <name evidence="1" type="ORF">METZ01_LOCUS392645</name>
</gene>
<dbReference type="Pfam" id="PF13238">
    <property type="entry name" value="AAA_18"/>
    <property type="match status" value="1"/>
</dbReference>
<organism evidence="1">
    <name type="scientific">marine metagenome</name>
    <dbReference type="NCBI Taxonomy" id="408172"/>
    <lineage>
        <taxon>unclassified sequences</taxon>
        <taxon>metagenomes</taxon>
        <taxon>ecological metagenomes</taxon>
    </lineage>
</organism>
<evidence type="ECO:0000313" key="1">
    <source>
        <dbReference type="EMBL" id="SVD39791.1"/>
    </source>
</evidence>
<proteinExistence type="predicted"/>
<dbReference type="EMBL" id="UINC01148101">
    <property type="protein sequence ID" value="SVD39791.1"/>
    <property type="molecule type" value="Genomic_DNA"/>
</dbReference>
<name>A0A382V1J6_9ZZZZ</name>
<dbReference type="Gene3D" id="3.40.50.300">
    <property type="entry name" value="P-loop containing nucleotide triphosphate hydrolases"/>
    <property type="match status" value="1"/>
</dbReference>